<organism evidence="1 2">
    <name type="scientific">Prolemur simus</name>
    <name type="common">Greater bamboo lemur</name>
    <name type="synonym">Hapalemur simus</name>
    <dbReference type="NCBI Taxonomy" id="1328070"/>
    <lineage>
        <taxon>Eukaryota</taxon>
        <taxon>Metazoa</taxon>
        <taxon>Chordata</taxon>
        <taxon>Craniata</taxon>
        <taxon>Vertebrata</taxon>
        <taxon>Euteleostomi</taxon>
        <taxon>Mammalia</taxon>
        <taxon>Eutheria</taxon>
        <taxon>Euarchontoglires</taxon>
        <taxon>Primates</taxon>
        <taxon>Strepsirrhini</taxon>
        <taxon>Lemuriformes</taxon>
        <taxon>Lemuridae</taxon>
        <taxon>Prolemur</taxon>
    </lineage>
</organism>
<accession>A0A8C9DDJ3</accession>
<dbReference type="PRINTS" id="PR02045">
    <property type="entry name" value="F138DOMAIN"/>
</dbReference>
<protein>
    <submittedName>
        <fullName evidence="1">Uncharacterized protein</fullName>
    </submittedName>
</protein>
<name>A0A8C9DDJ3_PROSS</name>
<dbReference type="Proteomes" id="UP000694414">
    <property type="component" value="Unplaced"/>
</dbReference>
<reference evidence="1" key="2">
    <citation type="submission" date="2025-09" db="UniProtKB">
        <authorList>
            <consortium name="Ensembl"/>
        </authorList>
    </citation>
    <scope>IDENTIFICATION</scope>
</reference>
<evidence type="ECO:0000313" key="1">
    <source>
        <dbReference type="Ensembl" id="ENSPSMP00000001373.1"/>
    </source>
</evidence>
<proteinExistence type="predicted"/>
<evidence type="ECO:0000313" key="2">
    <source>
        <dbReference type="Proteomes" id="UP000694414"/>
    </source>
</evidence>
<reference evidence="1" key="1">
    <citation type="submission" date="2025-08" db="UniProtKB">
        <authorList>
            <consortium name="Ensembl"/>
        </authorList>
    </citation>
    <scope>IDENTIFICATION</scope>
</reference>
<sequence>VADTCCSLQLLASSDPPASAPQSARTTGVSHCAQLTGWFSLLTGHESESSGLLCLSDPAGFRVPLEILALNWPESALEPPPRPPRVSV</sequence>
<dbReference type="AlphaFoldDB" id="A0A8C9DDJ3"/>
<dbReference type="Ensembl" id="ENSPSMT00000001583.1">
    <property type="protein sequence ID" value="ENSPSMP00000001373.1"/>
    <property type="gene ID" value="ENSPSMG00000001033.1"/>
</dbReference>
<keyword evidence="2" id="KW-1185">Reference proteome</keyword>